<keyword evidence="2" id="KW-1185">Reference proteome</keyword>
<organism evidence="1 2">
    <name type="scientific">Pseudonocardia eucalypti</name>
    <dbReference type="NCBI Taxonomy" id="648755"/>
    <lineage>
        <taxon>Bacteria</taxon>
        <taxon>Bacillati</taxon>
        <taxon>Actinomycetota</taxon>
        <taxon>Actinomycetes</taxon>
        <taxon>Pseudonocardiales</taxon>
        <taxon>Pseudonocardiaceae</taxon>
        <taxon>Pseudonocardia</taxon>
    </lineage>
</organism>
<evidence type="ECO:0000313" key="2">
    <source>
        <dbReference type="Proteomes" id="UP001428817"/>
    </source>
</evidence>
<reference evidence="2" key="1">
    <citation type="journal article" date="2019" name="Int. J. Syst. Evol. Microbiol.">
        <title>The Global Catalogue of Microorganisms (GCM) 10K type strain sequencing project: providing services to taxonomists for standard genome sequencing and annotation.</title>
        <authorList>
            <consortium name="The Broad Institute Genomics Platform"/>
            <consortium name="The Broad Institute Genome Sequencing Center for Infectious Disease"/>
            <person name="Wu L."/>
            <person name="Ma J."/>
        </authorList>
    </citation>
    <scope>NUCLEOTIDE SEQUENCE [LARGE SCALE GENOMIC DNA]</scope>
    <source>
        <strain evidence="2">JCM 18303</strain>
    </source>
</reference>
<evidence type="ECO:0000313" key="1">
    <source>
        <dbReference type="EMBL" id="GAA5172601.1"/>
    </source>
</evidence>
<dbReference type="EMBL" id="BAABJP010000051">
    <property type="protein sequence ID" value="GAA5172601.1"/>
    <property type="molecule type" value="Genomic_DNA"/>
</dbReference>
<dbReference type="Proteomes" id="UP001428817">
    <property type="component" value="Unassembled WGS sequence"/>
</dbReference>
<proteinExistence type="predicted"/>
<sequence length="55" mass="5666">MVERPNASDAVGVQHPALGVVVVAVRGEVDLVSIGGLEQVIAEQVRRQPTGSSST</sequence>
<comment type="caution">
    <text evidence="1">The sequence shown here is derived from an EMBL/GenBank/DDBJ whole genome shotgun (WGS) entry which is preliminary data.</text>
</comment>
<name>A0ABP9R7P0_9PSEU</name>
<protein>
    <recommendedName>
        <fullName evidence="3">STAS domain-containing protein</fullName>
    </recommendedName>
</protein>
<accession>A0ABP9R7P0</accession>
<gene>
    <name evidence="1" type="ORF">GCM10023321_72710</name>
</gene>
<dbReference type="RefSeq" id="WP_185065229.1">
    <property type="nucleotide sequence ID" value="NZ_BAABJP010000051.1"/>
</dbReference>
<evidence type="ECO:0008006" key="3">
    <source>
        <dbReference type="Google" id="ProtNLM"/>
    </source>
</evidence>